<reference evidence="8 9" key="2">
    <citation type="submission" date="2018-07" db="EMBL/GenBank/DDBJ databases">
        <title>Genome sequencing of oomycete isolates from Chile give support for New Zealand origin for Phytophthora kernoviae and make available the first Nothophytophthora sp. genome.</title>
        <authorList>
            <person name="Studholme D.J."/>
            <person name="Sanfuentes E."/>
            <person name="Panda P."/>
            <person name="Hill R."/>
            <person name="Sambles C."/>
            <person name="Grant M."/>
            <person name="Williams N.M."/>
            <person name="Mcdougal R.L."/>
        </authorList>
    </citation>
    <scope>NUCLEOTIDE SEQUENCE [LARGE SCALE GENOMIC DNA]</scope>
    <source>
        <strain evidence="6">Chile2</strain>
        <strain evidence="7">Chile4</strain>
    </source>
</reference>
<dbReference type="PANTHER" id="PTHR44329:SF214">
    <property type="entry name" value="PROTEIN KINASE DOMAIN-CONTAINING PROTEIN"/>
    <property type="match status" value="1"/>
</dbReference>
<dbReference type="Gene3D" id="1.10.510.10">
    <property type="entry name" value="Transferase(Phosphotransferase) domain 1"/>
    <property type="match status" value="1"/>
</dbReference>
<reference evidence="4" key="1">
    <citation type="journal article" date="2015" name="Genom Data">
        <title>Genome sequences of six Phytophthora species associated with forests in New Zealand.</title>
        <authorList>
            <person name="Studholme D.J."/>
            <person name="McDougal R.L."/>
            <person name="Sambles C."/>
            <person name="Hansen E."/>
            <person name="Hardy G."/>
            <person name="Grant M."/>
            <person name="Ganley R.J."/>
            <person name="Williams N.M."/>
        </authorList>
    </citation>
    <scope>NUCLEOTIDE SEQUENCE</scope>
    <source>
        <strain evidence="4">NZFS 2646</strain>
        <strain evidence="5">NZFS 3630</strain>
    </source>
</reference>
<dbReference type="PANTHER" id="PTHR44329">
    <property type="entry name" value="SERINE/THREONINE-PROTEIN KINASE TNNI3K-RELATED"/>
    <property type="match status" value="1"/>
</dbReference>
<sequence length="454" mass="49995">MLSVVDGVRASREGGSGYRTLRQQPGSKGPTYGRRANDGQVSYSVSLSTGTLIAIIGGCVVVLLLLICCCCCLKKRRKKRRQRELQDAVAAAIVNTPKADGSHTIDVPYEQQRQHNTGSTYTGSTALPYRSGTINSTFGGQYSTTGQSTGSGGRKSTSLWDDPIIVAARIPIDRVELGELLSRGGFGEVYRGYYRDQSVAIKTLLPSNRKVMSHIEAFLAEIKLMATMEHPQIVRFVGVAWESLSELYAVSEFMEGGDLRSLLVKYHNDYHHQGFDPTKIKIALQTAHALTYLHSLDPVVLHRDLKSRNILLTGALDAKITDFGESRERSDKTMTAGVGTSFWMAPEVVMGDKYGEKADIFSLGVVLSELDTHELPYSQAKENSDTGRPLPDTAVLQLVLLGRLQVKFSGLGPIEMTELAQQCLQIEPENRPTAAEVLYRLHTISREYRSSYSL</sequence>
<name>A0A3R7JUA3_9STRA</name>
<dbReference type="Proteomes" id="UP000785171">
    <property type="component" value="Unassembled WGS sequence"/>
</dbReference>
<keyword evidence="8" id="KW-1185">Reference proteome</keyword>
<dbReference type="EMBL" id="JPWV03000460">
    <property type="protein sequence ID" value="KAG2510856.1"/>
    <property type="molecule type" value="Genomic_DNA"/>
</dbReference>
<comment type="caution">
    <text evidence="6">The sequence shown here is derived from an EMBL/GenBank/DDBJ whole genome shotgun (WGS) entry which is preliminary data.</text>
</comment>
<evidence type="ECO:0000313" key="7">
    <source>
        <dbReference type="EMBL" id="RLN75203.1"/>
    </source>
</evidence>
<dbReference type="STRING" id="325452.A0A3R7JUA3"/>
<dbReference type="GO" id="GO:0004674">
    <property type="term" value="F:protein serine/threonine kinase activity"/>
    <property type="evidence" value="ECO:0007669"/>
    <property type="project" value="TreeGrafter"/>
</dbReference>
<dbReference type="EMBL" id="JPWU03000476">
    <property type="protein sequence ID" value="KAG2514164.1"/>
    <property type="molecule type" value="Genomic_DNA"/>
</dbReference>
<feature type="transmembrane region" description="Helical" evidence="2">
    <location>
        <begin position="52"/>
        <end position="73"/>
    </location>
</feature>
<dbReference type="InterPro" id="IPR008271">
    <property type="entry name" value="Ser/Thr_kinase_AS"/>
</dbReference>
<keyword evidence="2" id="KW-0812">Transmembrane</keyword>
<dbReference type="EMBL" id="MBDN02000454">
    <property type="protein sequence ID" value="RLN75203.1"/>
    <property type="molecule type" value="Genomic_DNA"/>
</dbReference>
<dbReference type="PROSITE" id="PS00108">
    <property type="entry name" value="PROTEIN_KINASE_ST"/>
    <property type="match status" value="1"/>
</dbReference>
<dbReference type="InterPro" id="IPR051681">
    <property type="entry name" value="Ser/Thr_Kinases-Pseudokinases"/>
</dbReference>
<feature type="region of interest" description="Disordered" evidence="1">
    <location>
        <begin position="13"/>
        <end position="35"/>
    </location>
</feature>
<keyword evidence="2" id="KW-0472">Membrane</keyword>
<dbReference type="PROSITE" id="PS50011">
    <property type="entry name" value="PROTEIN_KINASE_DOM"/>
    <property type="match status" value="1"/>
</dbReference>
<evidence type="ECO:0000313" key="6">
    <source>
        <dbReference type="EMBL" id="RLN14820.1"/>
    </source>
</evidence>
<dbReference type="InterPro" id="IPR011009">
    <property type="entry name" value="Kinase-like_dom_sf"/>
</dbReference>
<dbReference type="GO" id="GO:0005524">
    <property type="term" value="F:ATP binding"/>
    <property type="evidence" value="ECO:0007669"/>
    <property type="project" value="InterPro"/>
</dbReference>
<evidence type="ECO:0000256" key="2">
    <source>
        <dbReference type="SAM" id="Phobius"/>
    </source>
</evidence>
<feature type="domain" description="Protein kinase" evidence="3">
    <location>
        <begin position="175"/>
        <end position="445"/>
    </location>
</feature>
<evidence type="ECO:0000313" key="8">
    <source>
        <dbReference type="Proteomes" id="UP000285624"/>
    </source>
</evidence>
<reference evidence="4" key="3">
    <citation type="submission" date="2020-06" db="EMBL/GenBank/DDBJ databases">
        <authorList>
            <person name="Studholme D.J."/>
        </authorList>
    </citation>
    <scope>NUCLEOTIDE SEQUENCE</scope>
    <source>
        <strain evidence="4">NZFS 2646</strain>
        <strain evidence="5">NZFS 3630</strain>
    </source>
</reference>
<dbReference type="SUPFAM" id="SSF56112">
    <property type="entry name" value="Protein kinase-like (PK-like)"/>
    <property type="match status" value="1"/>
</dbReference>
<evidence type="ECO:0000313" key="5">
    <source>
        <dbReference type="EMBL" id="KAG2514164.1"/>
    </source>
</evidence>
<gene>
    <name evidence="6" type="ORF">BBI17_008515</name>
    <name evidence="7" type="ORF">BBO99_00008498</name>
    <name evidence="4" type="ORF">JM16_008375</name>
    <name evidence="5" type="ORF">JM18_008387</name>
</gene>
<dbReference type="Proteomes" id="UP000285883">
    <property type="component" value="Unassembled WGS sequence"/>
</dbReference>
<proteinExistence type="predicted"/>
<dbReference type="Proteomes" id="UP000792063">
    <property type="component" value="Unassembled WGS sequence"/>
</dbReference>
<dbReference type="SMART" id="SM00220">
    <property type="entry name" value="S_TKc"/>
    <property type="match status" value="1"/>
</dbReference>
<evidence type="ECO:0000313" key="9">
    <source>
        <dbReference type="Proteomes" id="UP000285883"/>
    </source>
</evidence>
<evidence type="ECO:0000259" key="3">
    <source>
        <dbReference type="PROSITE" id="PS50011"/>
    </source>
</evidence>
<protein>
    <recommendedName>
        <fullName evidence="3">Protein kinase domain-containing protein</fullName>
    </recommendedName>
</protein>
<dbReference type="Proteomes" id="UP000285624">
    <property type="component" value="Unassembled WGS sequence"/>
</dbReference>
<dbReference type="EMBL" id="MAYM02001547">
    <property type="protein sequence ID" value="RLN14820.1"/>
    <property type="molecule type" value="Genomic_DNA"/>
</dbReference>
<dbReference type="Pfam" id="PF00069">
    <property type="entry name" value="Pkinase"/>
    <property type="match status" value="1"/>
</dbReference>
<evidence type="ECO:0000313" key="4">
    <source>
        <dbReference type="EMBL" id="KAG2510856.1"/>
    </source>
</evidence>
<dbReference type="Gene3D" id="3.30.200.20">
    <property type="entry name" value="Phosphorylase Kinase, domain 1"/>
    <property type="match status" value="1"/>
</dbReference>
<keyword evidence="2" id="KW-1133">Transmembrane helix</keyword>
<evidence type="ECO:0000256" key="1">
    <source>
        <dbReference type="SAM" id="MobiDB-lite"/>
    </source>
</evidence>
<organism evidence="6 9">
    <name type="scientific">Phytophthora kernoviae</name>
    <dbReference type="NCBI Taxonomy" id="325452"/>
    <lineage>
        <taxon>Eukaryota</taxon>
        <taxon>Sar</taxon>
        <taxon>Stramenopiles</taxon>
        <taxon>Oomycota</taxon>
        <taxon>Peronosporomycetes</taxon>
        <taxon>Peronosporales</taxon>
        <taxon>Peronosporaceae</taxon>
        <taxon>Phytophthora</taxon>
    </lineage>
</organism>
<dbReference type="InterPro" id="IPR000719">
    <property type="entry name" value="Prot_kinase_dom"/>
</dbReference>
<dbReference type="AlphaFoldDB" id="A0A3R7JUA3"/>
<accession>A0A3R7JUA3</accession>